<proteinExistence type="inferred from homology"/>
<sequence length="447" mass="48601">MEGIAYKGLRRASLDLRGEERRLKELEREGEEAEPPEWLTRGGGVWAGVSNLSNSILGAGIIGLPYALREAGFFAGIVLLVIVGIVTDWTIRLIVLNAKMSGRRTYIDILDSCFGRAGRAAASFFQFSFAFGGMCAFCVIIGDTIPRVLLSLVGPDASPVVAFFISRPVVTIILTLGISFPLSLYRDIEKLSHASALALVSMVFIVVSVGVRGPGVAEELKGDPEKRWTLLESGLFEAIGVISFAFVCHHNSLLIYGSLRTPTLDRFAQVTHVSTTISVIACLCMSTSGFLVFTDRTQGNILNNFSEDDMLINIARLCFGANMFSTLPLEAFVCREVAETYFWPDEREFNKKRHVLITTALVLSALVVSLITCDLGFILELAGGFSATALAYLFPAACFLRLSGSGRQLAPQRLAAWACALFGVLVMVLSTFLSIRKAVRGESHKVC</sequence>
<dbReference type="GO" id="GO:0016020">
    <property type="term" value="C:membrane"/>
    <property type="evidence" value="ECO:0007669"/>
    <property type="project" value="UniProtKB-SubCell"/>
</dbReference>
<evidence type="ECO:0000313" key="10">
    <source>
        <dbReference type="EMBL" id="KPV77538.1"/>
    </source>
</evidence>
<reference evidence="10 11" key="1">
    <citation type="journal article" date="2015" name="Front. Microbiol.">
        <title>Genome sequence of the plant growth promoting endophytic yeast Rhodotorula graminis WP1.</title>
        <authorList>
            <person name="Firrincieli A."/>
            <person name="Otillar R."/>
            <person name="Salamov A."/>
            <person name="Schmutz J."/>
            <person name="Khan Z."/>
            <person name="Redman R.S."/>
            <person name="Fleck N.D."/>
            <person name="Lindquist E."/>
            <person name="Grigoriev I.V."/>
            <person name="Doty S.L."/>
        </authorList>
    </citation>
    <scope>NUCLEOTIDE SEQUENCE [LARGE SCALE GENOMIC DNA]</scope>
    <source>
        <strain evidence="10 11">WP1</strain>
    </source>
</reference>
<organism evidence="10 11">
    <name type="scientific">Rhodotorula graminis (strain WP1)</name>
    <dbReference type="NCBI Taxonomy" id="578459"/>
    <lineage>
        <taxon>Eukaryota</taxon>
        <taxon>Fungi</taxon>
        <taxon>Dikarya</taxon>
        <taxon>Basidiomycota</taxon>
        <taxon>Pucciniomycotina</taxon>
        <taxon>Microbotryomycetes</taxon>
        <taxon>Sporidiobolales</taxon>
        <taxon>Sporidiobolaceae</taxon>
        <taxon>Rhodotorula</taxon>
    </lineage>
</organism>
<feature type="transmembrane region" description="Helical" evidence="8">
    <location>
        <begin position="314"/>
        <end position="334"/>
    </location>
</feature>
<protein>
    <recommendedName>
        <fullName evidence="9">Amino acid transporter transmembrane domain-containing protein</fullName>
    </recommendedName>
</protein>
<evidence type="ECO:0000256" key="1">
    <source>
        <dbReference type="ARBA" id="ARBA00004141"/>
    </source>
</evidence>
<accession>A0A194S9Z4</accession>
<dbReference type="AlphaFoldDB" id="A0A194S9Z4"/>
<keyword evidence="4 8" id="KW-0812">Transmembrane</keyword>
<evidence type="ECO:0000256" key="2">
    <source>
        <dbReference type="ARBA" id="ARBA00008066"/>
    </source>
</evidence>
<dbReference type="Proteomes" id="UP000053890">
    <property type="component" value="Unassembled WGS sequence"/>
</dbReference>
<comment type="subcellular location">
    <subcellularLocation>
        <location evidence="1">Membrane</location>
        <topology evidence="1">Multi-pass membrane protein</topology>
    </subcellularLocation>
</comment>
<keyword evidence="11" id="KW-1185">Reference proteome</keyword>
<dbReference type="GO" id="GO:0015179">
    <property type="term" value="F:L-amino acid transmembrane transporter activity"/>
    <property type="evidence" value="ECO:0007669"/>
    <property type="project" value="TreeGrafter"/>
</dbReference>
<evidence type="ECO:0000259" key="9">
    <source>
        <dbReference type="Pfam" id="PF01490"/>
    </source>
</evidence>
<keyword evidence="7 8" id="KW-0472">Membrane</keyword>
<evidence type="ECO:0000256" key="8">
    <source>
        <dbReference type="SAM" id="Phobius"/>
    </source>
</evidence>
<evidence type="ECO:0000256" key="4">
    <source>
        <dbReference type="ARBA" id="ARBA00022692"/>
    </source>
</evidence>
<feature type="transmembrane region" description="Helical" evidence="8">
    <location>
        <begin position="45"/>
        <end position="67"/>
    </location>
</feature>
<feature type="domain" description="Amino acid transporter transmembrane" evidence="9">
    <location>
        <begin position="42"/>
        <end position="435"/>
    </location>
</feature>
<feature type="transmembrane region" description="Helical" evidence="8">
    <location>
        <begin position="73"/>
        <end position="95"/>
    </location>
</feature>
<keyword evidence="5" id="KW-0029">Amino-acid transport</keyword>
<keyword evidence="3" id="KW-0813">Transport</keyword>
<dbReference type="OMA" id="FLFFGSQ"/>
<feature type="transmembrane region" description="Helical" evidence="8">
    <location>
        <begin position="355"/>
        <end position="379"/>
    </location>
</feature>
<dbReference type="RefSeq" id="XP_018273587.1">
    <property type="nucleotide sequence ID" value="XM_018413132.1"/>
</dbReference>
<comment type="similarity">
    <text evidence="2">Belongs to the amino acid/polyamine transporter 2 family.</text>
</comment>
<feature type="transmembrane region" description="Helical" evidence="8">
    <location>
        <begin position="385"/>
        <end position="402"/>
    </location>
</feature>
<dbReference type="GeneID" id="28973581"/>
<evidence type="ECO:0000313" key="11">
    <source>
        <dbReference type="Proteomes" id="UP000053890"/>
    </source>
</evidence>
<feature type="transmembrane region" description="Helical" evidence="8">
    <location>
        <begin position="162"/>
        <end position="184"/>
    </location>
</feature>
<dbReference type="PANTHER" id="PTHR22950">
    <property type="entry name" value="AMINO ACID TRANSPORTER"/>
    <property type="match status" value="1"/>
</dbReference>
<dbReference type="OrthoDB" id="28208at2759"/>
<feature type="transmembrane region" description="Helical" evidence="8">
    <location>
        <begin position="124"/>
        <end position="142"/>
    </location>
</feature>
<dbReference type="PANTHER" id="PTHR22950:SF458">
    <property type="entry name" value="SODIUM-COUPLED NEUTRAL AMINO ACID TRANSPORTER 11-RELATED"/>
    <property type="match status" value="1"/>
</dbReference>
<feature type="transmembrane region" description="Helical" evidence="8">
    <location>
        <begin position="196"/>
        <end position="215"/>
    </location>
</feature>
<evidence type="ECO:0000256" key="7">
    <source>
        <dbReference type="ARBA" id="ARBA00023136"/>
    </source>
</evidence>
<dbReference type="EMBL" id="KQ474074">
    <property type="protein sequence ID" value="KPV77538.1"/>
    <property type="molecule type" value="Genomic_DNA"/>
</dbReference>
<feature type="transmembrane region" description="Helical" evidence="8">
    <location>
        <begin position="414"/>
        <end position="435"/>
    </location>
</feature>
<evidence type="ECO:0000256" key="3">
    <source>
        <dbReference type="ARBA" id="ARBA00022448"/>
    </source>
</evidence>
<name>A0A194S9Z4_RHOGW</name>
<keyword evidence="6 8" id="KW-1133">Transmembrane helix</keyword>
<dbReference type="STRING" id="578459.A0A194S9Z4"/>
<dbReference type="Pfam" id="PF01490">
    <property type="entry name" value="Aa_trans"/>
    <property type="match status" value="1"/>
</dbReference>
<dbReference type="GO" id="GO:0005783">
    <property type="term" value="C:endoplasmic reticulum"/>
    <property type="evidence" value="ECO:0007669"/>
    <property type="project" value="TreeGrafter"/>
</dbReference>
<evidence type="ECO:0000256" key="6">
    <source>
        <dbReference type="ARBA" id="ARBA00022989"/>
    </source>
</evidence>
<evidence type="ECO:0000256" key="5">
    <source>
        <dbReference type="ARBA" id="ARBA00022970"/>
    </source>
</evidence>
<feature type="transmembrane region" description="Helical" evidence="8">
    <location>
        <begin position="235"/>
        <end position="259"/>
    </location>
</feature>
<gene>
    <name evidence="10" type="ORF">RHOBADRAFT_33689</name>
</gene>
<feature type="transmembrane region" description="Helical" evidence="8">
    <location>
        <begin position="271"/>
        <end position="294"/>
    </location>
</feature>
<dbReference type="InterPro" id="IPR013057">
    <property type="entry name" value="AA_transpt_TM"/>
</dbReference>